<accession>A0A914D7D4</accession>
<dbReference type="GO" id="GO:0034472">
    <property type="term" value="P:snRNA 3'-end processing"/>
    <property type="evidence" value="ECO:0007669"/>
    <property type="project" value="InterPro"/>
</dbReference>
<dbReference type="InterPro" id="IPR057980">
    <property type="entry name" value="TPR_INTS8"/>
</dbReference>
<protein>
    <submittedName>
        <fullName evidence="8">Integrator complex subunit 8</fullName>
    </submittedName>
</protein>
<proteinExistence type="inferred from homology"/>
<evidence type="ECO:0000259" key="6">
    <source>
        <dbReference type="Pfam" id="PF25756"/>
    </source>
</evidence>
<evidence type="ECO:0000313" key="7">
    <source>
        <dbReference type="Proteomes" id="UP000887540"/>
    </source>
</evidence>
<evidence type="ECO:0000256" key="4">
    <source>
        <dbReference type="ARBA" id="ARBA00022454"/>
    </source>
</evidence>
<evidence type="ECO:0000256" key="5">
    <source>
        <dbReference type="ARBA" id="ARBA00023242"/>
    </source>
</evidence>
<keyword evidence="5" id="KW-0539">Nucleus</keyword>
<evidence type="ECO:0000256" key="3">
    <source>
        <dbReference type="ARBA" id="ARBA00007147"/>
    </source>
</evidence>
<dbReference type="Pfam" id="PF25756">
    <property type="entry name" value="TPR_INTS8"/>
    <property type="match status" value="1"/>
</dbReference>
<reference evidence="8" key="1">
    <citation type="submission" date="2022-11" db="UniProtKB">
        <authorList>
            <consortium name="WormBaseParasite"/>
        </authorList>
    </citation>
    <scope>IDENTIFICATION</scope>
</reference>
<dbReference type="InterPro" id="IPR038751">
    <property type="entry name" value="INTS8"/>
</dbReference>
<dbReference type="WBParaSite" id="ACRNAN_scaffold1974.g8209.t1">
    <property type="protein sequence ID" value="ACRNAN_scaffold1974.g8209.t1"/>
    <property type="gene ID" value="ACRNAN_scaffold1974.g8209"/>
</dbReference>
<sequence length="801" mass="92026">MLVDTNGRFLTPVVKPTVSNPFNQVDQALKNAELNGQITVELRHQMAGAVQLLEKILALPFDSIIVPSFGCFLLGSDIIQEEKPLDLLLNVPTPRLELSSLHLERRWLTLKTNFDLMVAHFVARHFKAARDLCQKISNEKIHELPANLQKLLNIDLKQINGYKNSLRLSTAQPPSLSMRESLVSTTRARAKFDASLECLAFKKSLIVRRRLIIQLQNPEHQNELAEEIRNEIEKCKLPVMCQNLYSTAYFLSGFVNGFSEAIRRSLVSSFEKRGLNIPLRNLCLPSVSELPPLPPRNIIEGIITCGPPLWDIIASQNFHSIKQALLALGDQRVPFRLPHRYSVSDLLGEPLLSRIPQANYDQVAIFLGKMEQQCSNLNLAVWEDFINKFATDLTALLTNSPEFQVYFVLEAVRIKVDIWNRRLFRTEDDVPDALATQQLLEQIKKLMSPGSAAANFLLKFMLPIIACLVNLTEWPWIIQLEKNRPNSPYYIVALLLAHYMSAGSIERAQGLSRGWWEMLMPTFEDSSRRQTSGAQQMIISKRQFMEFVTLIKDSKSIDFILSYLITLYNFVLGPPTEGERIPVDRRLFHYNIEPWRNVPFNLTPEKLDRKYIEELFEVISKNALYVNPINAFWLRTFGDYYYVKEDFKYAARLYLESIIACTNGLTTKLFPDNVVDDLLWTKLIRCCGELRLPTIATILGQMRRDINPHLIQVESILAETFGSLDAGVEYFPLIGDMNLMEFMAAAYAKLNLNYQLEQLKKVVPTKALNPNNCYLIAQEEKDRRKMRFMRVLCSHFFDRNI</sequence>
<dbReference type="GO" id="GO:0032039">
    <property type="term" value="C:integrator complex"/>
    <property type="evidence" value="ECO:0007669"/>
    <property type="project" value="TreeGrafter"/>
</dbReference>
<keyword evidence="7" id="KW-1185">Reference proteome</keyword>
<dbReference type="PANTHER" id="PTHR13350:SF1">
    <property type="entry name" value="INTEGRATOR COMPLEX SUBUNIT 8"/>
    <property type="match status" value="1"/>
</dbReference>
<dbReference type="Proteomes" id="UP000887540">
    <property type="component" value="Unplaced"/>
</dbReference>
<feature type="domain" description="INTS8 TPR repeats" evidence="6">
    <location>
        <begin position="303"/>
        <end position="796"/>
    </location>
</feature>
<dbReference type="PANTHER" id="PTHR13350">
    <property type="entry name" value="INTEGRATOR COMPLEX SUBUNIT 8"/>
    <property type="match status" value="1"/>
</dbReference>
<name>A0A914D7D4_9BILA</name>
<comment type="subcellular location">
    <subcellularLocation>
        <location evidence="2">Chromosome</location>
    </subcellularLocation>
    <subcellularLocation>
        <location evidence="1">Nucleus</location>
    </subcellularLocation>
</comment>
<dbReference type="AlphaFoldDB" id="A0A914D7D4"/>
<comment type="similarity">
    <text evidence="3">Belongs to the Integrator subunit 8 family.</text>
</comment>
<evidence type="ECO:0000256" key="1">
    <source>
        <dbReference type="ARBA" id="ARBA00004123"/>
    </source>
</evidence>
<dbReference type="GO" id="GO:0005694">
    <property type="term" value="C:chromosome"/>
    <property type="evidence" value="ECO:0007669"/>
    <property type="project" value="UniProtKB-SubCell"/>
</dbReference>
<keyword evidence="4" id="KW-0158">Chromosome</keyword>
<organism evidence="7 8">
    <name type="scientific">Acrobeloides nanus</name>
    <dbReference type="NCBI Taxonomy" id="290746"/>
    <lineage>
        <taxon>Eukaryota</taxon>
        <taxon>Metazoa</taxon>
        <taxon>Ecdysozoa</taxon>
        <taxon>Nematoda</taxon>
        <taxon>Chromadorea</taxon>
        <taxon>Rhabditida</taxon>
        <taxon>Tylenchina</taxon>
        <taxon>Cephalobomorpha</taxon>
        <taxon>Cephaloboidea</taxon>
        <taxon>Cephalobidae</taxon>
        <taxon>Acrobeloides</taxon>
    </lineage>
</organism>
<evidence type="ECO:0000256" key="2">
    <source>
        <dbReference type="ARBA" id="ARBA00004286"/>
    </source>
</evidence>
<evidence type="ECO:0000313" key="8">
    <source>
        <dbReference type="WBParaSite" id="ACRNAN_scaffold1974.g8209.t1"/>
    </source>
</evidence>